<dbReference type="GO" id="GO:0008237">
    <property type="term" value="F:metallopeptidase activity"/>
    <property type="evidence" value="ECO:0007669"/>
    <property type="project" value="InterPro"/>
</dbReference>
<proteinExistence type="predicted"/>
<name>A0A9P0J6N9_APHGO</name>
<keyword evidence="2" id="KW-1185">Reference proteome</keyword>
<evidence type="ECO:0000313" key="1">
    <source>
        <dbReference type="EMBL" id="CAH1725823.1"/>
    </source>
</evidence>
<dbReference type="Proteomes" id="UP001154329">
    <property type="component" value="Chromosome 2"/>
</dbReference>
<reference evidence="1" key="2">
    <citation type="submission" date="2022-10" db="EMBL/GenBank/DDBJ databases">
        <authorList>
            <consortium name="ENA_rothamsted_submissions"/>
            <consortium name="culmorum"/>
            <person name="King R."/>
        </authorList>
    </citation>
    <scope>NUCLEOTIDE SEQUENCE</scope>
</reference>
<dbReference type="InterPro" id="IPR024079">
    <property type="entry name" value="MetalloPept_cat_dom_sf"/>
</dbReference>
<dbReference type="InterPro" id="IPR042089">
    <property type="entry name" value="Peptidase_M13_dom_2"/>
</dbReference>
<accession>A0A9P0J6N9</accession>
<protein>
    <submittedName>
        <fullName evidence="1">Uncharacterized protein</fullName>
    </submittedName>
</protein>
<dbReference type="EMBL" id="OU899035">
    <property type="protein sequence ID" value="CAH1725823.1"/>
    <property type="molecule type" value="Genomic_DNA"/>
</dbReference>
<dbReference type="Gene3D" id="3.40.390.10">
    <property type="entry name" value="Collagenase (Catalytic Domain)"/>
    <property type="match status" value="1"/>
</dbReference>
<gene>
    <name evidence="1" type="ORF">APHIGO_LOCUS6832</name>
</gene>
<dbReference type="AlphaFoldDB" id="A0A9P0J6N9"/>
<dbReference type="Gene3D" id="1.10.1380.10">
    <property type="entry name" value="Neutral endopeptidase , domain2"/>
    <property type="match status" value="1"/>
</dbReference>
<reference evidence="1" key="1">
    <citation type="submission" date="2022-02" db="EMBL/GenBank/DDBJ databases">
        <authorList>
            <person name="King R."/>
        </authorList>
    </citation>
    <scope>NUCLEOTIDE SEQUENCE</scope>
</reference>
<organism evidence="1 2">
    <name type="scientific">Aphis gossypii</name>
    <name type="common">Cotton aphid</name>
    <dbReference type="NCBI Taxonomy" id="80765"/>
    <lineage>
        <taxon>Eukaryota</taxon>
        <taxon>Metazoa</taxon>
        <taxon>Ecdysozoa</taxon>
        <taxon>Arthropoda</taxon>
        <taxon>Hexapoda</taxon>
        <taxon>Insecta</taxon>
        <taxon>Pterygota</taxon>
        <taxon>Neoptera</taxon>
        <taxon>Paraneoptera</taxon>
        <taxon>Hemiptera</taxon>
        <taxon>Sternorrhyncha</taxon>
        <taxon>Aphidomorpha</taxon>
        <taxon>Aphidoidea</taxon>
        <taxon>Aphididae</taxon>
        <taxon>Aphidini</taxon>
        <taxon>Aphis</taxon>
        <taxon>Aphis</taxon>
    </lineage>
</organism>
<evidence type="ECO:0000313" key="2">
    <source>
        <dbReference type="Proteomes" id="UP001154329"/>
    </source>
</evidence>
<sequence>MKTYFGYPNNYDNVLNNFFENLNVTDNHIANLISIQMFNTKRLWKYLTEDKEWNDQTWLVQIYPTEVIAFYFPALNAFGMFRTILLTDIY</sequence>